<reference evidence="2" key="1">
    <citation type="submission" date="2018-05" db="EMBL/GenBank/DDBJ databases">
        <authorList>
            <person name="Lanie J.A."/>
            <person name="Ng W.-L."/>
            <person name="Kazmierczak K.M."/>
            <person name="Andrzejewski T.M."/>
            <person name="Davidsen T.M."/>
            <person name="Wayne K.J."/>
            <person name="Tettelin H."/>
            <person name="Glass J.I."/>
            <person name="Rusch D."/>
            <person name="Podicherti R."/>
            <person name="Tsui H.-C.T."/>
            <person name="Winkler M.E."/>
        </authorList>
    </citation>
    <scope>NUCLEOTIDE SEQUENCE</scope>
</reference>
<dbReference type="Pfam" id="PF00378">
    <property type="entry name" value="ECH_1"/>
    <property type="match status" value="1"/>
</dbReference>
<dbReference type="InterPro" id="IPR001753">
    <property type="entry name" value="Enoyl-CoA_hydra/iso"/>
</dbReference>
<sequence>MSELISVRRKSSIATVIINNPKRRNALNRDAWVALTEVMTEISNDSSLRCVILRGAGDKAFAAGADIAKFPAERANAEQAAVYGTDTGLALEALICCPRPIIAMIQGACTGGGLEIACCCDIRICNESARFGIPINRIGHPFAYPELAPVLQVAGRAAVLELVIEGRIVDSDWAASRGLVNRVVPDDKLEEEIAKTAANIA</sequence>
<proteinExistence type="inferred from homology"/>
<evidence type="ECO:0008006" key="3">
    <source>
        <dbReference type="Google" id="ProtNLM"/>
    </source>
</evidence>
<dbReference type="Gene3D" id="3.90.226.10">
    <property type="entry name" value="2-enoyl-CoA Hydratase, Chain A, domain 1"/>
    <property type="match status" value="1"/>
</dbReference>
<dbReference type="PANTHER" id="PTHR43802:SF1">
    <property type="entry name" value="IP11341P-RELATED"/>
    <property type="match status" value="1"/>
</dbReference>
<feature type="non-terminal residue" evidence="2">
    <location>
        <position position="201"/>
    </location>
</feature>
<name>A0A383DQN3_9ZZZZ</name>
<dbReference type="CDD" id="cd06558">
    <property type="entry name" value="crotonase-like"/>
    <property type="match status" value="1"/>
</dbReference>
<comment type="similarity">
    <text evidence="1">Belongs to the enoyl-CoA hydratase/isomerase family.</text>
</comment>
<accession>A0A383DQN3</accession>
<evidence type="ECO:0000313" key="2">
    <source>
        <dbReference type="EMBL" id="SVE46535.1"/>
    </source>
</evidence>
<organism evidence="2">
    <name type="scientific">marine metagenome</name>
    <dbReference type="NCBI Taxonomy" id="408172"/>
    <lineage>
        <taxon>unclassified sequences</taxon>
        <taxon>metagenomes</taxon>
        <taxon>ecological metagenomes</taxon>
    </lineage>
</organism>
<dbReference type="AlphaFoldDB" id="A0A383DQN3"/>
<evidence type="ECO:0000256" key="1">
    <source>
        <dbReference type="ARBA" id="ARBA00005254"/>
    </source>
</evidence>
<dbReference type="EMBL" id="UINC01219178">
    <property type="protein sequence ID" value="SVE46535.1"/>
    <property type="molecule type" value="Genomic_DNA"/>
</dbReference>
<dbReference type="InterPro" id="IPR029045">
    <property type="entry name" value="ClpP/crotonase-like_dom_sf"/>
</dbReference>
<dbReference type="PANTHER" id="PTHR43802">
    <property type="entry name" value="ENOYL-COA HYDRATASE"/>
    <property type="match status" value="1"/>
</dbReference>
<gene>
    <name evidence="2" type="ORF">METZ01_LOCUS499389</name>
</gene>
<protein>
    <recommendedName>
        <fullName evidence="3">Enoyl-CoA hydratase</fullName>
    </recommendedName>
</protein>
<dbReference type="SUPFAM" id="SSF52096">
    <property type="entry name" value="ClpP/crotonase"/>
    <property type="match status" value="1"/>
</dbReference>